<feature type="compositionally biased region" description="Pro residues" evidence="5">
    <location>
        <begin position="463"/>
        <end position="473"/>
    </location>
</feature>
<reference evidence="7 8" key="1">
    <citation type="submission" date="2015-01" db="EMBL/GenBank/DDBJ databases">
        <title>The Genome Sequence of Cladophialophora immunda CBS83496.</title>
        <authorList>
            <consortium name="The Broad Institute Genomics Platform"/>
            <person name="Cuomo C."/>
            <person name="de Hoog S."/>
            <person name="Gorbushina A."/>
            <person name="Stielow B."/>
            <person name="Teixiera M."/>
            <person name="Abouelleil A."/>
            <person name="Chapman S.B."/>
            <person name="Priest M."/>
            <person name="Young S.K."/>
            <person name="Wortman J."/>
            <person name="Nusbaum C."/>
            <person name="Birren B."/>
        </authorList>
    </citation>
    <scope>NUCLEOTIDE SEQUENCE [LARGE SCALE GENOMIC DNA]</scope>
    <source>
        <strain evidence="7 8">CBS 83496</strain>
    </source>
</reference>
<dbReference type="PANTHER" id="PTHR45339">
    <property type="entry name" value="HYBRID SIGNAL TRANSDUCTION HISTIDINE KINASE J"/>
    <property type="match status" value="1"/>
</dbReference>
<feature type="compositionally biased region" description="Basic and acidic residues" evidence="5">
    <location>
        <begin position="709"/>
        <end position="728"/>
    </location>
</feature>
<dbReference type="SUPFAM" id="SSF52172">
    <property type="entry name" value="CheY-like"/>
    <property type="match status" value="1"/>
</dbReference>
<dbReference type="STRING" id="569365.A0A0D2CSV7"/>
<dbReference type="CDD" id="cd17546">
    <property type="entry name" value="REC_hyHK_CKI1_RcsC-like"/>
    <property type="match status" value="1"/>
</dbReference>
<evidence type="ECO:0000256" key="5">
    <source>
        <dbReference type="SAM" id="MobiDB-lite"/>
    </source>
</evidence>
<organism evidence="7 8">
    <name type="scientific">Cladophialophora immunda</name>
    <dbReference type="NCBI Taxonomy" id="569365"/>
    <lineage>
        <taxon>Eukaryota</taxon>
        <taxon>Fungi</taxon>
        <taxon>Dikarya</taxon>
        <taxon>Ascomycota</taxon>
        <taxon>Pezizomycotina</taxon>
        <taxon>Eurotiomycetes</taxon>
        <taxon>Chaetothyriomycetidae</taxon>
        <taxon>Chaetothyriales</taxon>
        <taxon>Herpotrichiellaceae</taxon>
        <taxon>Cladophialophora</taxon>
    </lineage>
</organism>
<accession>A0A0D2CSV7</accession>
<feature type="compositionally biased region" description="Low complexity" evidence="5">
    <location>
        <begin position="156"/>
        <end position="172"/>
    </location>
</feature>
<feature type="modified residue" description="4-aspartylphosphate" evidence="4">
    <location>
        <position position="584"/>
    </location>
</feature>
<feature type="region of interest" description="Disordered" evidence="5">
    <location>
        <begin position="454"/>
        <end position="521"/>
    </location>
</feature>
<evidence type="ECO:0000256" key="4">
    <source>
        <dbReference type="PROSITE-ProRule" id="PRU00169"/>
    </source>
</evidence>
<evidence type="ECO:0000256" key="2">
    <source>
        <dbReference type="ARBA" id="ARBA00023012"/>
    </source>
</evidence>
<dbReference type="InterPro" id="IPR001789">
    <property type="entry name" value="Sig_transdc_resp-reg_receiver"/>
</dbReference>
<dbReference type="GeneID" id="27345701"/>
<protein>
    <recommendedName>
        <fullName evidence="6">Response regulatory domain-containing protein</fullName>
    </recommendedName>
</protein>
<dbReference type="HOGENOM" id="CLU_008307_2_0_1"/>
<feature type="compositionally biased region" description="Polar residues" evidence="5">
    <location>
        <begin position="173"/>
        <end position="186"/>
    </location>
</feature>
<evidence type="ECO:0000313" key="8">
    <source>
        <dbReference type="Proteomes" id="UP000054466"/>
    </source>
</evidence>
<keyword evidence="8" id="KW-1185">Reference proteome</keyword>
<dbReference type="InterPro" id="IPR011006">
    <property type="entry name" value="CheY-like_superfamily"/>
</dbReference>
<evidence type="ECO:0000313" key="7">
    <source>
        <dbReference type="EMBL" id="KIW26694.1"/>
    </source>
</evidence>
<evidence type="ECO:0000256" key="1">
    <source>
        <dbReference type="ARBA" id="ARBA00022553"/>
    </source>
</evidence>
<dbReference type="OrthoDB" id="21225at2759"/>
<dbReference type="Pfam" id="PF00072">
    <property type="entry name" value="Response_reg"/>
    <property type="match status" value="1"/>
</dbReference>
<evidence type="ECO:0000259" key="6">
    <source>
        <dbReference type="PROSITE" id="PS50110"/>
    </source>
</evidence>
<feature type="compositionally biased region" description="Low complexity" evidence="5">
    <location>
        <begin position="118"/>
        <end position="142"/>
    </location>
</feature>
<dbReference type="FunFam" id="3.40.50.2300:FF:000146">
    <property type="entry name" value="Putative two-component response regulator SSK1p"/>
    <property type="match status" value="1"/>
</dbReference>
<feature type="compositionally biased region" description="Basic residues" evidence="5">
    <location>
        <begin position="62"/>
        <end position="76"/>
    </location>
</feature>
<feature type="compositionally biased region" description="Basic residues" evidence="5">
    <location>
        <begin position="1"/>
        <end position="10"/>
    </location>
</feature>
<dbReference type="Gene3D" id="3.40.50.2300">
    <property type="match status" value="1"/>
</dbReference>
<feature type="region of interest" description="Disordered" evidence="5">
    <location>
        <begin position="1"/>
        <end position="216"/>
    </location>
</feature>
<dbReference type="EMBL" id="KN847043">
    <property type="protein sequence ID" value="KIW26694.1"/>
    <property type="molecule type" value="Genomic_DNA"/>
</dbReference>
<sequence>MPLSRARSRPRIPLFRSLSASAAAPPDAHDHATTAQDEIQPRQRSSGGFSLPTLSTLASFNFHRRPRTKSIGKRKSVAVEEGPSPSPDLASTTSTQIAPRLRPSKPKDLPLPPLGSPNNNTGDTNTTTSPATVAPTTPSTPTQLEPEPASGPESTVALVAPASHSLSLSLHPDTNSSTTADTRTSIPTPNTLPSTPSVNNPNTSVPSPPAPSAPAEPVCPVVRVQRPSTPTVPTLASIECLRHETLDAMQRKIWVKRPGASPTRVEVAEDDLVDNVRDVILQKYANSLGRSIDAPDITLKIISREHNNKNVSAERALGPEEPIGATLDAYYPGGQQVDEALVIEVASRRTPRASPRAGNHQISYYYTDQYRPDDAAREYFPPMPLHSPHLAHVPHPNSVSHSMAVLTTGQLPPLPSPGSHGQRRHARPKYGRQHTSSPTILHTVQPNGQVLESKAQLNGPTPSAAPLPTPPAQGPNEHKPSITPPNRVSSPHPGQKLRRRKGPAFGRSVNGDPQAPPKSLPAAASLLDGTVPPINVLLVEDNVINLKLLEAFMKRLKVRWKSAMNGKEAVAMWRTGGFHLVLMDIQLPVMNGLEATKEIRRLEAVNGIGVFSGSPIETALRNPQMNGSLVGEADALPDRSLFKSPVIIVALTASSLQSDRHEALAAGCNDFLTKPVNFVWMERKVTEWGCMQALIDYDGWRKWKQYAEDKNNEDPAKKAAEEKEEKAKAKAALKAMFSRPPPTTKKDKDSAASSGSNTTTTTGSTTTNPSTERASTPVQNGTPKKGSGPSQGSGTRTHKSTRSTASVGGGSLASMAEEDEKAI</sequence>
<feature type="domain" description="Response regulatory" evidence="6">
    <location>
        <begin position="535"/>
        <end position="689"/>
    </location>
</feature>
<comment type="similarity">
    <text evidence="3">Belongs to the SSK1 family.</text>
</comment>
<dbReference type="Proteomes" id="UP000054466">
    <property type="component" value="Unassembled WGS sequence"/>
</dbReference>
<dbReference type="GO" id="GO:0000156">
    <property type="term" value="F:phosphorelay response regulator activity"/>
    <property type="evidence" value="ECO:0007669"/>
    <property type="project" value="UniProtKB-ARBA"/>
</dbReference>
<feature type="compositionally biased region" description="Basic residues" evidence="5">
    <location>
        <begin position="421"/>
        <end position="432"/>
    </location>
</feature>
<dbReference type="RefSeq" id="XP_016246910.1">
    <property type="nucleotide sequence ID" value="XM_016393491.1"/>
</dbReference>
<dbReference type="VEuPathDB" id="FungiDB:PV07_06507"/>
<gene>
    <name evidence="7" type="ORF">PV07_06507</name>
</gene>
<feature type="compositionally biased region" description="Polar residues" evidence="5">
    <location>
        <begin position="42"/>
        <end position="59"/>
    </location>
</feature>
<dbReference type="PROSITE" id="PS50110">
    <property type="entry name" value="RESPONSE_REGULATORY"/>
    <property type="match status" value="1"/>
</dbReference>
<feature type="region of interest" description="Disordered" evidence="5">
    <location>
        <begin position="408"/>
        <end position="440"/>
    </location>
</feature>
<feature type="compositionally biased region" description="Low complexity" evidence="5">
    <location>
        <begin position="187"/>
        <end position="205"/>
    </location>
</feature>
<proteinExistence type="inferred from homology"/>
<keyword evidence="1 4" id="KW-0597">Phosphoprotein</keyword>
<dbReference type="AlphaFoldDB" id="A0A0D2CSV7"/>
<evidence type="ECO:0000256" key="3">
    <source>
        <dbReference type="ARBA" id="ARBA00093463"/>
    </source>
</evidence>
<dbReference type="SMART" id="SM00448">
    <property type="entry name" value="REC"/>
    <property type="match status" value="1"/>
</dbReference>
<feature type="compositionally biased region" description="Low complexity" evidence="5">
    <location>
        <begin position="751"/>
        <end position="771"/>
    </location>
</feature>
<feature type="region of interest" description="Disordered" evidence="5">
    <location>
        <begin position="709"/>
        <end position="823"/>
    </location>
</feature>
<feature type="compositionally biased region" description="Low complexity" evidence="5">
    <location>
        <begin position="781"/>
        <end position="795"/>
    </location>
</feature>
<dbReference type="PANTHER" id="PTHR45339:SF1">
    <property type="entry name" value="HYBRID SIGNAL TRANSDUCTION HISTIDINE KINASE J"/>
    <property type="match status" value="1"/>
</dbReference>
<name>A0A0D2CSV7_9EURO</name>
<keyword evidence="2" id="KW-0902">Two-component regulatory system</keyword>